<dbReference type="PROSITE" id="PS00028">
    <property type="entry name" value="ZINC_FINGER_C2H2_1"/>
    <property type="match status" value="2"/>
</dbReference>
<evidence type="ECO:0000256" key="8">
    <source>
        <dbReference type="PROSITE-ProRule" id="PRU00042"/>
    </source>
</evidence>
<keyword evidence="6" id="KW-0804">Transcription</keyword>
<comment type="caution">
    <text evidence="10">The sequence shown here is derived from an EMBL/GenBank/DDBJ whole genome shotgun (WGS) entry which is preliminary data.</text>
</comment>
<dbReference type="SMART" id="SM00355">
    <property type="entry name" value="ZnF_C2H2"/>
    <property type="match status" value="4"/>
</dbReference>
<evidence type="ECO:0000313" key="11">
    <source>
        <dbReference type="Proteomes" id="UP000565441"/>
    </source>
</evidence>
<dbReference type="Pfam" id="PF00096">
    <property type="entry name" value="zf-C2H2"/>
    <property type="match status" value="2"/>
</dbReference>
<keyword evidence="4" id="KW-0862">Zinc</keyword>
<proteinExistence type="predicted"/>
<name>A0A8H5HM12_9AGAR</name>
<evidence type="ECO:0000256" key="2">
    <source>
        <dbReference type="ARBA" id="ARBA00022723"/>
    </source>
</evidence>
<dbReference type="GO" id="GO:0006357">
    <property type="term" value="P:regulation of transcription by RNA polymerase II"/>
    <property type="evidence" value="ECO:0007669"/>
    <property type="project" value="TreeGrafter"/>
</dbReference>
<evidence type="ECO:0000256" key="5">
    <source>
        <dbReference type="ARBA" id="ARBA00023015"/>
    </source>
</evidence>
<dbReference type="GO" id="GO:0005634">
    <property type="term" value="C:nucleus"/>
    <property type="evidence" value="ECO:0007669"/>
    <property type="project" value="UniProtKB-SubCell"/>
</dbReference>
<evidence type="ECO:0000256" key="7">
    <source>
        <dbReference type="ARBA" id="ARBA00023242"/>
    </source>
</evidence>
<keyword evidence="11" id="KW-1185">Reference proteome</keyword>
<accession>A0A8H5HM12</accession>
<dbReference type="GO" id="GO:0008270">
    <property type="term" value="F:zinc ion binding"/>
    <property type="evidence" value="ECO:0007669"/>
    <property type="project" value="UniProtKB-KW"/>
</dbReference>
<dbReference type="InterPro" id="IPR051061">
    <property type="entry name" value="Zinc_finger_trans_reg"/>
</dbReference>
<sequence>MDHWCLIRKSAINAPIPLVLNRTPSLQGSRNTNGPIQGSVPSYARPATNLICVRLTSKPIRGAIFLSPPDHCFVPMKIAENVSGHHSIYGYIQIGTMALNPFNVLKLAVLKHSQNIVSCVLIYVPIMRHWEQNHTAVSMKDAQNPSLPTSIYAHIQRYMTGTCLPDIGNMPAYYTTWTALQQHIRAAHPPTCIHVSCNGRTFSSQKGLRAHQKLHEQRELDQEMGAAVVSDAEDVETTEPPLKRRRGGEIGRDWKCDIDGCDKDFKSKRALKSHTNIIHLGRRDHICFHEGCGQAYGYKHLLRRHLAKAHDTTAAEDDNFPDDNFPDGEETNELATTSLDIDTITGNSYAKRTLRKLANATALLCPHPRLEMITWVTTHHQTAHSTKQSKHGCEYAFSRAYDLRRHLKTAHGVNAVKESVDRWVKEQKAERRRAT</sequence>
<keyword evidence="2" id="KW-0479">Metal-binding</keyword>
<gene>
    <name evidence="10" type="ORF">D9615_002293</name>
</gene>
<dbReference type="Gene3D" id="3.30.160.60">
    <property type="entry name" value="Classic Zinc Finger"/>
    <property type="match status" value="1"/>
</dbReference>
<feature type="domain" description="C2H2-type" evidence="9">
    <location>
        <begin position="254"/>
        <end position="284"/>
    </location>
</feature>
<evidence type="ECO:0000256" key="4">
    <source>
        <dbReference type="ARBA" id="ARBA00022833"/>
    </source>
</evidence>
<keyword evidence="3 8" id="KW-0863">Zinc-finger</keyword>
<keyword evidence="7" id="KW-0539">Nucleus</keyword>
<dbReference type="Proteomes" id="UP000565441">
    <property type="component" value="Unassembled WGS sequence"/>
</dbReference>
<dbReference type="OrthoDB" id="427030at2759"/>
<dbReference type="InterPro" id="IPR036236">
    <property type="entry name" value="Znf_C2H2_sf"/>
</dbReference>
<protein>
    <recommendedName>
        <fullName evidence="9">C2H2-type domain-containing protein</fullName>
    </recommendedName>
</protein>
<dbReference type="PROSITE" id="PS50157">
    <property type="entry name" value="ZINC_FINGER_C2H2_2"/>
    <property type="match status" value="1"/>
</dbReference>
<reference evidence="10 11" key="1">
    <citation type="journal article" date="2020" name="ISME J.">
        <title>Uncovering the hidden diversity of litter-decomposition mechanisms in mushroom-forming fungi.</title>
        <authorList>
            <person name="Floudas D."/>
            <person name="Bentzer J."/>
            <person name="Ahren D."/>
            <person name="Johansson T."/>
            <person name="Persson P."/>
            <person name="Tunlid A."/>
        </authorList>
    </citation>
    <scope>NUCLEOTIDE SEQUENCE [LARGE SCALE GENOMIC DNA]</scope>
    <source>
        <strain evidence="10 11">CBS 661.87</strain>
    </source>
</reference>
<evidence type="ECO:0000256" key="3">
    <source>
        <dbReference type="ARBA" id="ARBA00022771"/>
    </source>
</evidence>
<organism evidence="10 11">
    <name type="scientific">Tricholomella constricta</name>
    <dbReference type="NCBI Taxonomy" id="117010"/>
    <lineage>
        <taxon>Eukaryota</taxon>
        <taxon>Fungi</taxon>
        <taxon>Dikarya</taxon>
        <taxon>Basidiomycota</taxon>
        <taxon>Agaricomycotina</taxon>
        <taxon>Agaricomycetes</taxon>
        <taxon>Agaricomycetidae</taxon>
        <taxon>Agaricales</taxon>
        <taxon>Tricholomatineae</taxon>
        <taxon>Lyophyllaceae</taxon>
        <taxon>Tricholomella</taxon>
    </lineage>
</organism>
<dbReference type="InterPro" id="IPR013087">
    <property type="entry name" value="Znf_C2H2_type"/>
</dbReference>
<dbReference type="PANTHER" id="PTHR46179">
    <property type="entry name" value="ZINC FINGER PROTEIN"/>
    <property type="match status" value="1"/>
</dbReference>
<comment type="subcellular location">
    <subcellularLocation>
        <location evidence="1">Nucleus</location>
    </subcellularLocation>
</comment>
<dbReference type="EMBL" id="JAACJP010000003">
    <property type="protein sequence ID" value="KAF5385936.1"/>
    <property type="molecule type" value="Genomic_DNA"/>
</dbReference>
<dbReference type="PANTHER" id="PTHR46179:SF13">
    <property type="entry name" value="C2H2-TYPE DOMAIN-CONTAINING PROTEIN"/>
    <property type="match status" value="1"/>
</dbReference>
<evidence type="ECO:0000313" key="10">
    <source>
        <dbReference type="EMBL" id="KAF5385936.1"/>
    </source>
</evidence>
<dbReference type="AlphaFoldDB" id="A0A8H5HM12"/>
<evidence type="ECO:0000256" key="6">
    <source>
        <dbReference type="ARBA" id="ARBA00023163"/>
    </source>
</evidence>
<keyword evidence="5" id="KW-0805">Transcription regulation</keyword>
<dbReference type="SUPFAM" id="SSF57667">
    <property type="entry name" value="beta-beta-alpha zinc fingers"/>
    <property type="match status" value="1"/>
</dbReference>
<evidence type="ECO:0000256" key="1">
    <source>
        <dbReference type="ARBA" id="ARBA00004123"/>
    </source>
</evidence>
<evidence type="ECO:0000259" key="9">
    <source>
        <dbReference type="PROSITE" id="PS50157"/>
    </source>
</evidence>